<dbReference type="EMBL" id="HACG01032027">
    <property type="protein sequence ID" value="CEK78892.1"/>
    <property type="molecule type" value="Transcribed_RNA"/>
</dbReference>
<name>A0A0B7AE45_9EUPU</name>
<feature type="non-terminal residue" evidence="1">
    <location>
        <position position="1"/>
    </location>
</feature>
<protein>
    <submittedName>
        <fullName evidence="1">Uncharacterized protein</fullName>
    </submittedName>
</protein>
<organism evidence="1">
    <name type="scientific">Arion vulgaris</name>
    <dbReference type="NCBI Taxonomy" id="1028688"/>
    <lineage>
        <taxon>Eukaryota</taxon>
        <taxon>Metazoa</taxon>
        <taxon>Spiralia</taxon>
        <taxon>Lophotrochozoa</taxon>
        <taxon>Mollusca</taxon>
        <taxon>Gastropoda</taxon>
        <taxon>Heterobranchia</taxon>
        <taxon>Euthyneura</taxon>
        <taxon>Panpulmonata</taxon>
        <taxon>Eupulmonata</taxon>
        <taxon>Stylommatophora</taxon>
        <taxon>Helicina</taxon>
        <taxon>Arionoidea</taxon>
        <taxon>Arionidae</taxon>
        <taxon>Arion</taxon>
    </lineage>
</organism>
<gene>
    <name evidence="1" type="primary">ORF112455</name>
</gene>
<dbReference type="AlphaFoldDB" id="A0A0B7AE45"/>
<reference evidence="1" key="1">
    <citation type="submission" date="2014-12" db="EMBL/GenBank/DDBJ databases">
        <title>Insight into the proteome of Arion vulgaris.</title>
        <authorList>
            <person name="Aradska J."/>
            <person name="Bulat T."/>
            <person name="Smidak R."/>
            <person name="Sarate P."/>
            <person name="Gangsoo J."/>
            <person name="Sialana F."/>
            <person name="Bilban M."/>
            <person name="Lubec G."/>
        </authorList>
    </citation>
    <scope>NUCLEOTIDE SEQUENCE</scope>
    <source>
        <tissue evidence="1">Skin</tissue>
    </source>
</reference>
<proteinExistence type="predicted"/>
<evidence type="ECO:0000313" key="1">
    <source>
        <dbReference type="EMBL" id="CEK78892.1"/>
    </source>
</evidence>
<accession>A0A0B7AE45</accession>
<sequence length="63" mass="7627">SLNWIPGKAFGSEGVRRDVDHITHRVRMLTTSPIIFQWSLKNTDQYTSWYEQWFLYSLPFYEL</sequence>